<evidence type="ECO:0000313" key="2">
    <source>
        <dbReference type="Proteomes" id="UP001056120"/>
    </source>
</evidence>
<reference evidence="2" key="1">
    <citation type="journal article" date="2022" name="Mol. Ecol. Resour.">
        <title>The genomes of chicory, endive, great burdock and yacon provide insights into Asteraceae palaeo-polyploidization history and plant inulin production.</title>
        <authorList>
            <person name="Fan W."/>
            <person name="Wang S."/>
            <person name="Wang H."/>
            <person name="Wang A."/>
            <person name="Jiang F."/>
            <person name="Liu H."/>
            <person name="Zhao H."/>
            <person name="Xu D."/>
            <person name="Zhang Y."/>
        </authorList>
    </citation>
    <scope>NUCLEOTIDE SEQUENCE [LARGE SCALE GENOMIC DNA]</scope>
    <source>
        <strain evidence="2">cv. Yunnan</strain>
    </source>
</reference>
<protein>
    <submittedName>
        <fullName evidence="1">Uncharacterized protein</fullName>
    </submittedName>
</protein>
<dbReference type="EMBL" id="CM042031">
    <property type="protein sequence ID" value="KAI3784597.1"/>
    <property type="molecule type" value="Genomic_DNA"/>
</dbReference>
<proteinExistence type="predicted"/>
<sequence length="270" mass="29605">MHSKIERGGSGCPPLDHVLVVECFRAVYTFSRVPSYPNTLDDGSSVETHNLLSVVVAPIHLPHSAFDFREGMPPRGLNHTTPLPRSSSYVENHALGDGCVPVTQVHYLQIRSSLDSYHRVDRAGFGDLGKLVGGLVEVVGIVVVVDFVEVVLGFVEEAVGSEVVVVVGLEIGDLTVKLFKNGLDCSLELSVSSLSHPDRWRNHRGGTCRLFMSTREEFRRRRAWFPASSATILVASSGSVSSGRIVCTFAWENCKRIGEFDGLVDDFDDY</sequence>
<reference evidence="1 2" key="2">
    <citation type="journal article" date="2022" name="Mol. Ecol. Resour.">
        <title>The genomes of chicory, endive, great burdock and yacon provide insights into Asteraceae paleo-polyploidization history and plant inulin production.</title>
        <authorList>
            <person name="Fan W."/>
            <person name="Wang S."/>
            <person name="Wang H."/>
            <person name="Wang A."/>
            <person name="Jiang F."/>
            <person name="Liu H."/>
            <person name="Zhao H."/>
            <person name="Xu D."/>
            <person name="Zhang Y."/>
        </authorList>
    </citation>
    <scope>NUCLEOTIDE SEQUENCE [LARGE SCALE GENOMIC DNA]</scope>
    <source>
        <strain evidence="2">cv. Yunnan</strain>
        <tissue evidence="1">Leaves</tissue>
    </source>
</reference>
<keyword evidence="2" id="KW-1185">Reference proteome</keyword>
<name>A0ACB9GME3_9ASTR</name>
<gene>
    <name evidence="1" type="ORF">L1987_43699</name>
</gene>
<accession>A0ACB9GME3</accession>
<comment type="caution">
    <text evidence="1">The sequence shown here is derived from an EMBL/GenBank/DDBJ whole genome shotgun (WGS) entry which is preliminary data.</text>
</comment>
<evidence type="ECO:0000313" key="1">
    <source>
        <dbReference type="EMBL" id="KAI3784597.1"/>
    </source>
</evidence>
<dbReference type="Proteomes" id="UP001056120">
    <property type="component" value="Linkage Group LG14"/>
</dbReference>
<organism evidence="1 2">
    <name type="scientific">Smallanthus sonchifolius</name>
    <dbReference type="NCBI Taxonomy" id="185202"/>
    <lineage>
        <taxon>Eukaryota</taxon>
        <taxon>Viridiplantae</taxon>
        <taxon>Streptophyta</taxon>
        <taxon>Embryophyta</taxon>
        <taxon>Tracheophyta</taxon>
        <taxon>Spermatophyta</taxon>
        <taxon>Magnoliopsida</taxon>
        <taxon>eudicotyledons</taxon>
        <taxon>Gunneridae</taxon>
        <taxon>Pentapetalae</taxon>
        <taxon>asterids</taxon>
        <taxon>campanulids</taxon>
        <taxon>Asterales</taxon>
        <taxon>Asteraceae</taxon>
        <taxon>Asteroideae</taxon>
        <taxon>Heliantheae alliance</taxon>
        <taxon>Millerieae</taxon>
        <taxon>Smallanthus</taxon>
    </lineage>
</organism>